<comment type="caution">
    <text evidence="1">The sequence shown here is derived from an EMBL/GenBank/DDBJ whole genome shotgun (WGS) entry which is preliminary data.</text>
</comment>
<reference evidence="1" key="1">
    <citation type="submission" date="2021-03" db="EMBL/GenBank/DDBJ databases">
        <title>Draft genome sequence of rust myrtle Austropuccinia psidii MF-1, a brazilian biotype.</title>
        <authorList>
            <person name="Quecine M.C."/>
            <person name="Pachon D.M.R."/>
            <person name="Bonatelli M.L."/>
            <person name="Correr F.H."/>
            <person name="Franceschini L.M."/>
            <person name="Leite T.F."/>
            <person name="Margarido G.R.A."/>
            <person name="Almeida C.A."/>
            <person name="Ferrarezi J.A."/>
            <person name="Labate C.A."/>
        </authorList>
    </citation>
    <scope>NUCLEOTIDE SEQUENCE</scope>
    <source>
        <strain evidence="1">MF-1</strain>
    </source>
</reference>
<accession>A0A9Q3DYJ0</accession>
<keyword evidence="2" id="KW-1185">Reference proteome</keyword>
<evidence type="ECO:0000313" key="1">
    <source>
        <dbReference type="EMBL" id="MBW0509405.1"/>
    </source>
</evidence>
<sequence length="84" mass="9487">MESKIVPNTSREDRRPEKLVSKFHKCERTSSLPNTCSKKTKINQVQVISEVHCAEEKEDSDQASAVSDDTPAEDYPVEVITAFF</sequence>
<evidence type="ECO:0000313" key="2">
    <source>
        <dbReference type="Proteomes" id="UP000765509"/>
    </source>
</evidence>
<dbReference type="Proteomes" id="UP000765509">
    <property type="component" value="Unassembled WGS sequence"/>
</dbReference>
<proteinExistence type="predicted"/>
<dbReference type="EMBL" id="AVOT02020928">
    <property type="protein sequence ID" value="MBW0509405.1"/>
    <property type="molecule type" value="Genomic_DNA"/>
</dbReference>
<protein>
    <submittedName>
        <fullName evidence="1">Uncharacterized protein</fullName>
    </submittedName>
</protein>
<organism evidence="1 2">
    <name type="scientific">Austropuccinia psidii MF-1</name>
    <dbReference type="NCBI Taxonomy" id="1389203"/>
    <lineage>
        <taxon>Eukaryota</taxon>
        <taxon>Fungi</taxon>
        <taxon>Dikarya</taxon>
        <taxon>Basidiomycota</taxon>
        <taxon>Pucciniomycotina</taxon>
        <taxon>Pucciniomycetes</taxon>
        <taxon>Pucciniales</taxon>
        <taxon>Sphaerophragmiaceae</taxon>
        <taxon>Austropuccinia</taxon>
    </lineage>
</organism>
<gene>
    <name evidence="1" type="ORF">O181_049120</name>
</gene>
<dbReference type="AlphaFoldDB" id="A0A9Q3DYJ0"/>
<name>A0A9Q3DYJ0_9BASI</name>